<proteinExistence type="predicted"/>
<dbReference type="CDD" id="cd00009">
    <property type="entry name" value="AAA"/>
    <property type="match status" value="1"/>
</dbReference>
<dbReference type="InterPro" id="IPR049945">
    <property type="entry name" value="AAA_22"/>
</dbReference>
<organism evidence="2 3">
    <name type="scientific">Heyndrickxia coagulans</name>
    <name type="common">Weizmannia coagulans</name>
    <dbReference type="NCBI Taxonomy" id="1398"/>
    <lineage>
        <taxon>Bacteria</taxon>
        <taxon>Bacillati</taxon>
        <taxon>Bacillota</taxon>
        <taxon>Bacilli</taxon>
        <taxon>Bacillales</taxon>
        <taxon>Bacillaceae</taxon>
        <taxon>Heyndrickxia</taxon>
    </lineage>
</organism>
<dbReference type="EMBL" id="JASUZX010000002">
    <property type="protein sequence ID" value="MDL5041989.1"/>
    <property type="molecule type" value="Genomic_DNA"/>
</dbReference>
<evidence type="ECO:0000313" key="3">
    <source>
        <dbReference type="Proteomes" id="UP001223084"/>
    </source>
</evidence>
<feature type="domain" description="ORC1/DEAH AAA+ ATPase" evidence="1">
    <location>
        <begin position="41"/>
        <end position="170"/>
    </location>
</feature>
<dbReference type="SUPFAM" id="SSF52540">
    <property type="entry name" value="P-loop containing nucleoside triphosphate hydrolases"/>
    <property type="match status" value="1"/>
</dbReference>
<dbReference type="Pfam" id="PF13401">
    <property type="entry name" value="AAA_22"/>
    <property type="match status" value="1"/>
</dbReference>
<name>A0AAW7CER1_HEYCO</name>
<sequence length="223" mass="26193">MFEAFYGMTHTPFSRDIPTEKLYDSPMMQEILGRLKYTAERQLFAVLTGDCGTGKTTTIRKFVDRLDDGQYKVLYLSDSKLTPRHFYKGLLEQLGCESKFYRGDAKRQLHREIELMRGIHGVQPVVAVDEAHLLDREMLEEVRFLLNFKMDAQSPMSLILVGQSELWDRLRLQSFTAIRQRIDIQFKLGHTTELNLQNILRWTPSSRHKFKIFKVGQNLKNRY</sequence>
<dbReference type="InterPro" id="IPR027417">
    <property type="entry name" value="P-loop_NTPase"/>
</dbReference>
<accession>A0AAW7CER1</accession>
<dbReference type="AlphaFoldDB" id="A0AAW7CER1"/>
<dbReference type="Proteomes" id="UP001223084">
    <property type="component" value="Unassembled WGS sequence"/>
</dbReference>
<reference evidence="2" key="1">
    <citation type="submission" date="2023-06" db="EMBL/GenBank/DDBJ databases">
        <title>Probiogenomic evaluation and L lactic producing Weizmannia coaggulans BKMTCR2-2 from tree bark.</title>
        <authorList>
            <person name="Mahittikon J."/>
            <person name="Tanasupawat S."/>
        </authorList>
    </citation>
    <scope>NUCLEOTIDE SEQUENCE</scope>
    <source>
        <strain evidence="2">BKMTCR2-2</strain>
    </source>
</reference>
<protein>
    <submittedName>
        <fullName evidence="2">AAA family ATPase</fullName>
    </submittedName>
</protein>
<dbReference type="PANTHER" id="PTHR35894">
    <property type="entry name" value="GENERAL SECRETION PATHWAY PROTEIN A-RELATED"/>
    <property type="match status" value="1"/>
</dbReference>
<dbReference type="Gene3D" id="3.40.50.300">
    <property type="entry name" value="P-loop containing nucleotide triphosphate hydrolases"/>
    <property type="match status" value="1"/>
</dbReference>
<evidence type="ECO:0000313" key="2">
    <source>
        <dbReference type="EMBL" id="MDL5041989.1"/>
    </source>
</evidence>
<comment type="caution">
    <text evidence="2">The sequence shown here is derived from an EMBL/GenBank/DDBJ whole genome shotgun (WGS) entry which is preliminary data.</text>
</comment>
<dbReference type="PANTHER" id="PTHR35894:SF1">
    <property type="entry name" value="PHOSPHORIBULOKINASE _ URIDINE KINASE FAMILY"/>
    <property type="match status" value="1"/>
</dbReference>
<dbReference type="InterPro" id="IPR052026">
    <property type="entry name" value="ExeA_AAA_ATPase_DNA-bind"/>
</dbReference>
<evidence type="ECO:0000259" key="1">
    <source>
        <dbReference type="Pfam" id="PF13401"/>
    </source>
</evidence>
<gene>
    <name evidence="2" type="ORF">QN341_13325</name>
</gene>
<dbReference type="GO" id="GO:0016887">
    <property type="term" value="F:ATP hydrolysis activity"/>
    <property type="evidence" value="ECO:0007669"/>
    <property type="project" value="InterPro"/>
</dbReference>
<dbReference type="RefSeq" id="WP_285958612.1">
    <property type="nucleotide sequence ID" value="NZ_JASUZX010000002.1"/>
</dbReference>